<gene>
    <name evidence="10" type="ORF">AVDCRST_MAG73-2997</name>
</gene>
<name>A0A6J4UL75_9BACT</name>
<dbReference type="GO" id="GO:0071916">
    <property type="term" value="F:dipeptide transmembrane transporter activity"/>
    <property type="evidence" value="ECO:0007669"/>
    <property type="project" value="TreeGrafter"/>
</dbReference>
<keyword evidence="2 7" id="KW-0813">Transport</keyword>
<feature type="transmembrane region" description="Helical" evidence="7">
    <location>
        <begin position="124"/>
        <end position="145"/>
    </location>
</feature>
<comment type="similarity">
    <text evidence="7">Belongs to the binding-protein-dependent transport system permease family.</text>
</comment>
<dbReference type="CDD" id="cd06261">
    <property type="entry name" value="TM_PBP2"/>
    <property type="match status" value="1"/>
</dbReference>
<keyword evidence="5 7" id="KW-1133">Transmembrane helix</keyword>
<dbReference type="SUPFAM" id="SSF161098">
    <property type="entry name" value="MetI-like"/>
    <property type="match status" value="1"/>
</dbReference>
<evidence type="ECO:0000256" key="1">
    <source>
        <dbReference type="ARBA" id="ARBA00004651"/>
    </source>
</evidence>
<keyword evidence="3" id="KW-1003">Cell membrane</keyword>
<evidence type="ECO:0000256" key="7">
    <source>
        <dbReference type="RuleBase" id="RU363032"/>
    </source>
</evidence>
<accession>A0A6J4UL75</accession>
<keyword evidence="4 7" id="KW-0812">Transmembrane</keyword>
<feature type="domain" description="ABC transmembrane type-1" evidence="9">
    <location>
        <begin position="126"/>
        <end position="313"/>
    </location>
</feature>
<dbReference type="GO" id="GO:0005886">
    <property type="term" value="C:plasma membrane"/>
    <property type="evidence" value="ECO:0007669"/>
    <property type="project" value="UniProtKB-SubCell"/>
</dbReference>
<dbReference type="PANTHER" id="PTHR43386:SF1">
    <property type="entry name" value="D,D-DIPEPTIDE TRANSPORT SYSTEM PERMEASE PROTEIN DDPC-RELATED"/>
    <property type="match status" value="1"/>
</dbReference>
<dbReference type="AlphaFoldDB" id="A0A6J4UL75"/>
<feature type="compositionally biased region" description="Low complexity" evidence="8">
    <location>
        <begin position="7"/>
        <end position="23"/>
    </location>
</feature>
<feature type="transmembrane region" description="Helical" evidence="7">
    <location>
        <begin position="235"/>
        <end position="256"/>
    </location>
</feature>
<dbReference type="PROSITE" id="PS50928">
    <property type="entry name" value="ABC_TM1"/>
    <property type="match status" value="1"/>
</dbReference>
<protein>
    <submittedName>
        <fullName evidence="10">Chitobiose ABC transporter, permease protein 2</fullName>
    </submittedName>
</protein>
<dbReference type="InterPro" id="IPR035906">
    <property type="entry name" value="MetI-like_sf"/>
</dbReference>
<evidence type="ECO:0000256" key="4">
    <source>
        <dbReference type="ARBA" id="ARBA00022692"/>
    </source>
</evidence>
<dbReference type="InterPro" id="IPR025966">
    <property type="entry name" value="OppC_N"/>
</dbReference>
<dbReference type="InterPro" id="IPR000515">
    <property type="entry name" value="MetI-like"/>
</dbReference>
<evidence type="ECO:0000259" key="9">
    <source>
        <dbReference type="PROSITE" id="PS50928"/>
    </source>
</evidence>
<evidence type="ECO:0000256" key="8">
    <source>
        <dbReference type="SAM" id="MobiDB-lite"/>
    </source>
</evidence>
<dbReference type="InterPro" id="IPR050366">
    <property type="entry name" value="BP-dependent_transpt_permease"/>
</dbReference>
<reference evidence="10" key="1">
    <citation type="submission" date="2020-02" db="EMBL/GenBank/DDBJ databases">
        <authorList>
            <person name="Meier V. D."/>
        </authorList>
    </citation>
    <scope>NUCLEOTIDE SEQUENCE</scope>
    <source>
        <strain evidence="10">AVDCRST_MAG73</strain>
    </source>
</reference>
<dbReference type="Gene3D" id="1.10.3720.10">
    <property type="entry name" value="MetI-like"/>
    <property type="match status" value="1"/>
</dbReference>
<evidence type="ECO:0000256" key="5">
    <source>
        <dbReference type="ARBA" id="ARBA00022989"/>
    </source>
</evidence>
<feature type="transmembrane region" description="Helical" evidence="7">
    <location>
        <begin position="292"/>
        <end position="316"/>
    </location>
</feature>
<dbReference type="PANTHER" id="PTHR43386">
    <property type="entry name" value="OLIGOPEPTIDE TRANSPORT SYSTEM PERMEASE PROTEIN APPC"/>
    <property type="match status" value="1"/>
</dbReference>
<feature type="transmembrane region" description="Helical" evidence="7">
    <location>
        <begin position="157"/>
        <end position="180"/>
    </location>
</feature>
<feature type="region of interest" description="Disordered" evidence="8">
    <location>
        <begin position="1"/>
        <end position="53"/>
    </location>
</feature>
<feature type="transmembrane region" description="Helical" evidence="7">
    <location>
        <begin position="63"/>
        <end position="84"/>
    </location>
</feature>
<proteinExistence type="inferred from homology"/>
<evidence type="ECO:0000256" key="3">
    <source>
        <dbReference type="ARBA" id="ARBA00022475"/>
    </source>
</evidence>
<sequence>MATKMDATATAPPTGQPAIQATPVGQVVPLTTPVPGAEVPPARRARRGTGPDWLSRSLKNKKATAGLVILLVFGAMAIFAPVLAPHEPTAFLARPHLAPSSEYWFGTEGQGKDVLSQTIWGARISLGVGLAVGVMTTLVGMVMGMSAGYFGGRVDDVLSLITNVFLIVPSLPLLIILAAFLPSGPWSIILVLTVTGWAWPARVLRSQTLSLREKEFVAAAKVSGERAPRIIFTELLPNMTSIVVAGMFGSVIYAIGAQAGLEFLGLGDLSRVSWGTNLYWAGNNAGLLTGAWWTFVPAGACIALVAFAFALFNYAVDEITNPRLRAGRETAAALKILRRQAVRVPASRATPVVRPVQAKEQTAG</sequence>
<dbReference type="Pfam" id="PF00528">
    <property type="entry name" value="BPD_transp_1"/>
    <property type="match status" value="1"/>
</dbReference>
<dbReference type="Pfam" id="PF12911">
    <property type="entry name" value="OppC_N"/>
    <property type="match status" value="1"/>
</dbReference>
<evidence type="ECO:0000256" key="6">
    <source>
        <dbReference type="ARBA" id="ARBA00023136"/>
    </source>
</evidence>
<comment type="subcellular location">
    <subcellularLocation>
        <location evidence="1 7">Cell membrane</location>
        <topology evidence="1 7">Multi-pass membrane protein</topology>
    </subcellularLocation>
</comment>
<feature type="transmembrane region" description="Helical" evidence="7">
    <location>
        <begin position="186"/>
        <end position="204"/>
    </location>
</feature>
<organism evidence="10">
    <name type="scientific">uncultured Thermomicrobiales bacterium</name>
    <dbReference type="NCBI Taxonomy" id="1645740"/>
    <lineage>
        <taxon>Bacteria</taxon>
        <taxon>Pseudomonadati</taxon>
        <taxon>Thermomicrobiota</taxon>
        <taxon>Thermomicrobia</taxon>
        <taxon>Thermomicrobiales</taxon>
        <taxon>environmental samples</taxon>
    </lineage>
</organism>
<evidence type="ECO:0000313" key="10">
    <source>
        <dbReference type="EMBL" id="CAA9552523.1"/>
    </source>
</evidence>
<evidence type="ECO:0000256" key="2">
    <source>
        <dbReference type="ARBA" id="ARBA00022448"/>
    </source>
</evidence>
<keyword evidence="6 7" id="KW-0472">Membrane</keyword>
<dbReference type="EMBL" id="CADCWE010000200">
    <property type="protein sequence ID" value="CAA9552523.1"/>
    <property type="molecule type" value="Genomic_DNA"/>
</dbReference>